<dbReference type="GO" id="GO:0006281">
    <property type="term" value="P:DNA repair"/>
    <property type="evidence" value="ECO:0007669"/>
    <property type="project" value="UniProtKB-UniRule"/>
</dbReference>
<dbReference type="Gene3D" id="3.30.1490.100">
    <property type="entry name" value="DNA polymerase, Y-family, little finger domain"/>
    <property type="match status" value="1"/>
</dbReference>
<keyword evidence="11 15" id="KW-0239">DNA-directed DNA polymerase</keyword>
<keyword evidence="3 15" id="KW-0515">Mutator protein</keyword>
<dbReference type="InterPro" id="IPR043128">
    <property type="entry name" value="Rev_trsase/Diguanyl_cyclase"/>
</dbReference>
<dbReference type="GO" id="GO:0009432">
    <property type="term" value="P:SOS response"/>
    <property type="evidence" value="ECO:0007669"/>
    <property type="project" value="TreeGrafter"/>
</dbReference>
<dbReference type="Gene3D" id="1.10.150.20">
    <property type="entry name" value="5' to 3' exonuclease, C-terminal subdomain"/>
    <property type="match status" value="1"/>
</dbReference>
<comment type="subunit">
    <text evidence="15">Monomer.</text>
</comment>
<dbReference type="RefSeq" id="WP_220386961.1">
    <property type="nucleotide sequence ID" value="NZ_FRAW01000001.1"/>
</dbReference>
<comment type="catalytic activity">
    <reaction evidence="14 15">
        <text>DNA(n) + a 2'-deoxyribonucleoside 5'-triphosphate = DNA(n+1) + diphosphate</text>
        <dbReference type="Rhea" id="RHEA:22508"/>
        <dbReference type="Rhea" id="RHEA-COMP:17339"/>
        <dbReference type="Rhea" id="RHEA-COMP:17340"/>
        <dbReference type="ChEBI" id="CHEBI:33019"/>
        <dbReference type="ChEBI" id="CHEBI:61560"/>
        <dbReference type="ChEBI" id="CHEBI:173112"/>
        <dbReference type="EC" id="2.7.7.7"/>
    </reaction>
</comment>
<evidence type="ECO:0000256" key="8">
    <source>
        <dbReference type="ARBA" id="ARBA00022723"/>
    </source>
</evidence>
<dbReference type="InterPro" id="IPR043502">
    <property type="entry name" value="DNA/RNA_pol_sf"/>
</dbReference>
<dbReference type="GO" id="GO:0042276">
    <property type="term" value="P:error-prone translesion synthesis"/>
    <property type="evidence" value="ECO:0007669"/>
    <property type="project" value="TreeGrafter"/>
</dbReference>
<evidence type="ECO:0000256" key="15">
    <source>
        <dbReference type="HAMAP-Rule" id="MF_01113"/>
    </source>
</evidence>
<evidence type="ECO:0000256" key="6">
    <source>
        <dbReference type="ARBA" id="ARBA00022695"/>
    </source>
</evidence>
<dbReference type="HAMAP" id="MF_01113">
    <property type="entry name" value="DNApol_IV"/>
    <property type="match status" value="1"/>
</dbReference>
<evidence type="ECO:0000256" key="2">
    <source>
        <dbReference type="ARBA" id="ARBA00010945"/>
    </source>
</evidence>
<evidence type="ECO:0000259" key="16">
    <source>
        <dbReference type="PROSITE" id="PS50173"/>
    </source>
</evidence>
<dbReference type="GO" id="GO:0006261">
    <property type="term" value="P:DNA-templated DNA replication"/>
    <property type="evidence" value="ECO:0007669"/>
    <property type="project" value="UniProtKB-UniRule"/>
</dbReference>
<protein>
    <recommendedName>
        <fullName evidence="15">DNA polymerase IV</fullName>
        <shortName evidence="15">Pol IV</shortName>
        <ecNumber evidence="15">2.7.7.7</ecNumber>
    </recommendedName>
</protein>
<keyword evidence="18" id="KW-1185">Reference proteome</keyword>
<dbReference type="GO" id="GO:0003684">
    <property type="term" value="F:damaged DNA binding"/>
    <property type="evidence" value="ECO:0007669"/>
    <property type="project" value="InterPro"/>
</dbReference>
<dbReference type="GO" id="GO:0000287">
    <property type="term" value="F:magnesium ion binding"/>
    <property type="evidence" value="ECO:0007669"/>
    <property type="project" value="UniProtKB-UniRule"/>
</dbReference>
<dbReference type="Proteomes" id="UP000184275">
    <property type="component" value="Unassembled WGS sequence"/>
</dbReference>
<feature type="binding site" evidence="15">
    <location>
        <position position="9"/>
    </location>
    <ligand>
        <name>Mg(2+)</name>
        <dbReference type="ChEBI" id="CHEBI:18420"/>
    </ligand>
</feature>
<evidence type="ECO:0000256" key="1">
    <source>
        <dbReference type="ARBA" id="ARBA00004496"/>
    </source>
</evidence>
<dbReference type="InterPro" id="IPR001126">
    <property type="entry name" value="UmuC"/>
</dbReference>
<accession>A0A1M6PVK1</accession>
<dbReference type="InterPro" id="IPR017961">
    <property type="entry name" value="DNA_pol_Y-fam_little_finger"/>
</dbReference>
<dbReference type="InterPro" id="IPR022880">
    <property type="entry name" value="DNApol_IV"/>
</dbReference>
<evidence type="ECO:0000256" key="13">
    <source>
        <dbReference type="ARBA" id="ARBA00023204"/>
    </source>
</evidence>
<keyword evidence="5 15" id="KW-0808">Transferase</keyword>
<evidence type="ECO:0000313" key="18">
    <source>
        <dbReference type="Proteomes" id="UP000184275"/>
    </source>
</evidence>
<evidence type="ECO:0000256" key="3">
    <source>
        <dbReference type="ARBA" id="ARBA00022457"/>
    </source>
</evidence>
<dbReference type="FunFam" id="3.40.1170.60:FF:000001">
    <property type="entry name" value="DNA polymerase IV"/>
    <property type="match status" value="1"/>
</dbReference>
<dbReference type="Pfam" id="PF21999">
    <property type="entry name" value="IMS_HHH_1"/>
    <property type="match status" value="1"/>
</dbReference>
<dbReference type="SUPFAM" id="SSF56672">
    <property type="entry name" value="DNA/RNA polymerases"/>
    <property type="match status" value="1"/>
</dbReference>
<evidence type="ECO:0000256" key="4">
    <source>
        <dbReference type="ARBA" id="ARBA00022490"/>
    </source>
</evidence>
<dbReference type="InterPro" id="IPR050116">
    <property type="entry name" value="DNA_polymerase-Y"/>
</dbReference>
<dbReference type="PANTHER" id="PTHR11076">
    <property type="entry name" value="DNA REPAIR POLYMERASE UMUC / TRANSFERASE FAMILY MEMBER"/>
    <property type="match status" value="1"/>
</dbReference>
<dbReference type="GO" id="GO:0005829">
    <property type="term" value="C:cytosol"/>
    <property type="evidence" value="ECO:0007669"/>
    <property type="project" value="TreeGrafter"/>
</dbReference>
<dbReference type="AlphaFoldDB" id="A0A1M6PVK1"/>
<evidence type="ECO:0000256" key="9">
    <source>
        <dbReference type="ARBA" id="ARBA00022763"/>
    </source>
</evidence>
<dbReference type="Pfam" id="PF11799">
    <property type="entry name" value="IMS_C"/>
    <property type="match status" value="1"/>
</dbReference>
<proteinExistence type="inferred from homology"/>
<feature type="binding site" evidence="15">
    <location>
        <position position="104"/>
    </location>
    <ligand>
        <name>Mg(2+)</name>
        <dbReference type="ChEBI" id="CHEBI:18420"/>
    </ligand>
</feature>
<dbReference type="PROSITE" id="PS50173">
    <property type="entry name" value="UMUC"/>
    <property type="match status" value="1"/>
</dbReference>
<evidence type="ECO:0000313" key="17">
    <source>
        <dbReference type="EMBL" id="SHK11900.1"/>
    </source>
</evidence>
<evidence type="ECO:0000256" key="10">
    <source>
        <dbReference type="ARBA" id="ARBA00022842"/>
    </source>
</evidence>
<dbReference type="GO" id="GO:0003887">
    <property type="term" value="F:DNA-directed DNA polymerase activity"/>
    <property type="evidence" value="ECO:0007669"/>
    <property type="project" value="UniProtKB-UniRule"/>
</dbReference>
<dbReference type="CDD" id="cd03586">
    <property type="entry name" value="PolY_Pol_IV_kappa"/>
    <property type="match status" value="1"/>
</dbReference>
<comment type="similarity">
    <text evidence="2 15">Belongs to the DNA polymerase type-Y family.</text>
</comment>
<dbReference type="EMBL" id="FRAW01000001">
    <property type="protein sequence ID" value="SHK11900.1"/>
    <property type="molecule type" value="Genomic_DNA"/>
</dbReference>
<dbReference type="EC" id="2.7.7.7" evidence="15"/>
<dbReference type="SUPFAM" id="SSF100879">
    <property type="entry name" value="Lesion bypass DNA polymerase (Y-family), little finger domain"/>
    <property type="match status" value="1"/>
</dbReference>
<dbReference type="NCBIfam" id="NF002677">
    <property type="entry name" value="PRK02406.1"/>
    <property type="match status" value="1"/>
</dbReference>
<keyword evidence="6 15" id="KW-0548">Nucleotidyltransferase</keyword>
<evidence type="ECO:0000256" key="5">
    <source>
        <dbReference type="ARBA" id="ARBA00022679"/>
    </source>
</evidence>
<feature type="domain" description="UmuC" evidence="16">
    <location>
        <begin position="5"/>
        <end position="187"/>
    </location>
</feature>
<comment type="subcellular location">
    <subcellularLocation>
        <location evidence="1 15">Cytoplasm</location>
    </subcellularLocation>
</comment>
<dbReference type="InterPro" id="IPR036775">
    <property type="entry name" value="DNA_pol_Y-fam_lit_finger_sf"/>
</dbReference>
<reference evidence="18" key="1">
    <citation type="submission" date="2016-11" db="EMBL/GenBank/DDBJ databases">
        <authorList>
            <person name="Varghese N."/>
            <person name="Submissions S."/>
        </authorList>
    </citation>
    <scope>NUCLEOTIDE SEQUENCE [LARGE SCALE GENOMIC DNA]</scope>
    <source>
        <strain evidence="18">UWOS</strain>
    </source>
</reference>
<keyword evidence="13 15" id="KW-0234">DNA repair</keyword>
<organism evidence="17 18">
    <name type="scientific">Fibrobacter intestinalis</name>
    <dbReference type="NCBI Taxonomy" id="28122"/>
    <lineage>
        <taxon>Bacteria</taxon>
        <taxon>Pseudomonadati</taxon>
        <taxon>Fibrobacterota</taxon>
        <taxon>Fibrobacteria</taxon>
        <taxon>Fibrobacterales</taxon>
        <taxon>Fibrobacteraceae</taxon>
        <taxon>Fibrobacter</taxon>
    </lineage>
</organism>
<comment type="cofactor">
    <cofactor evidence="15">
        <name>Mg(2+)</name>
        <dbReference type="ChEBI" id="CHEBI:18420"/>
    </cofactor>
    <text evidence="15">Binds 2 magnesium ions per subunit.</text>
</comment>
<keyword evidence="9 15" id="KW-0227">DNA damage</keyword>
<keyword evidence="8 15" id="KW-0479">Metal-binding</keyword>
<evidence type="ECO:0000256" key="7">
    <source>
        <dbReference type="ARBA" id="ARBA00022705"/>
    </source>
</evidence>
<dbReference type="Gene3D" id="3.30.70.270">
    <property type="match status" value="1"/>
</dbReference>
<feature type="site" description="Substrate discrimination" evidence="15">
    <location>
        <position position="14"/>
    </location>
</feature>
<dbReference type="Pfam" id="PF00817">
    <property type="entry name" value="IMS"/>
    <property type="match status" value="1"/>
</dbReference>
<keyword evidence="10 15" id="KW-0460">Magnesium</keyword>
<dbReference type="Gene3D" id="3.40.1170.60">
    <property type="match status" value="1"/>
</dbReference>
<name>A0A1M6PVK1_9BACT</name>
<keyword evidence="4 15" id="KW-0963">Cytoplasm</keyword>
<evidence type="ECO:0000256" key="12">
    <source>
        <dbReference type="ARBA" id="ARBA00023125"/>
    </source>
</evidence>
<evidence type="ECO:0000256" key="11">
    <source>
        <dbReference type="ARBA" id="ARBA00022932"/>
    </source>
</evidence>
<dbReference type="PANTHER" id="PTHR11076:SF33">
    <property type="entry name" value="DNA POLYMERASE KAPPA"/>
    <property type="match status" value="1"/>
</dbReference>
<dbReference type="InterPro" id="IPR053848">
    <property type="entry name" value="IMS_HHH_1"/>
</dbReference>
<gene>
    <name evidence="15" type="primary">dinB</name>
    <name evidence="17" type="ORF">SAMN05720469_101135</name>
</gene>
<comment type="function">
    <text evidence="15">Poorly processive, error-prone DNA polymerase involved in untargeted mutagenesis. Copies undamaged DNA at stalled replication forks, which arise in vivo from mismatched or misaligned primer ends. These misaligned primers can be extended by PolIV. Exhibits no 3'-5' exonuclease (proofreading) activity. May be involved in translesional synthesis, in conjunction with the beta clamp from PolIII.</text>
</comment>
<feature type="active site" evidence="15">
    <location>
        <position position="105"/>
    </location>
</feature>
<evidence type="ECO:0000256" key="14">
    <source>
        <dbReference type="ARBA" id="ARBA00049244"/>
    </source>
</evidence>
<keyword evidence="7 15" id="KW-0235">DNA replication</keyword>
<keyword evidence="12 15" id="KW-0238">DNA-binding</keyword>
<sequence length="357" mass="41020">MVRKIIHIDMDCFYASVEMRRHPELKNVPMAVGGSVQNRGVLSTCNYPAREYGLHSAMPTFQAMRLCPQLVLLPVDMNLYKAESEEIFKIFYRYTNRIEGLSLDEAFLDVTGSDMHNGSASLIAQEIRETIFKERNGITASAGIAPNKFLAKIASDWNKPNGQWTIRPEEVESFTANLPMEKIPGVGKVCKQKLLSKGVTLCKDILPFSREELVADFGSFGNALYDFARGIDNRRVSSSQIRKSISTENTFPKDLRGWKDCESELRTIYFEFLRRANRFIERESQKTFPAFHCFVKIKYADFQSTTIERTFPDASWKRFSSLFRERYDENRKVRLLGAGIRLDKISEDVDSMQTDLF</sequence>